<dbReference type="AlphaFoldDB" id="U4KIQ2"/>
<evidence type="ECO:0000256" key="1">
    <source>
        <dbReference type="SAM" id="MobiDB-lite"/>
    </source>
</evidence>
<evidence type="ECO:0000313" key="3">
    <source>
        <dbReference type="Proteomes" id="UP000016895"/>
    </source>
</evidence>
<dbReference type="KEGG" id="vni:VIBNI_B1316"/>
<proteinExistence type="predicted"/>
<feature type="compositionally biased region" description="Basic and acidic residues" evidence="1">
    <location>
        <begin position="1"/>
        <end position="12"/>
    </location>
</feature>
<sequence>MEIEEAPKRNSDSKWQGCDGAELNHPRMELEKIVIADSPLQAVKISWSGPWGHSHA</sequence>
<keyword evidence="3" id="KW-1185">Reference proteome</keyword>
<dbReference type="Proteomes" id="UP000016895">
    <property type="component" value="Chromosome 2"/>
</dbReference>
<dbReference type="EMBL" id="FO203527">
    <property type="protein sequence ID" value="CCO61075.1"/>
    <property type="molecule type" value="Genomic_DNA"/>
</dbReference>
<accession>U4KIQ2</accession>
<feature type="region of interest" description="Disordered" evidence="1">
    <location>
        <begin position="1"/>
        <end position="21"/>
    </location>
</feature>
<dbReference type="PATRIC" id="fig|1260221.3.peg.4923"/>
<gene>
    <name evidence="2" type="ORF">VIBNI_B1316</name>
</gene>
<evidence type="ECO:0000313" key="2">
    <source>
        <dbReference type="EMBL" id="CCO61075.1"/>
    </source>
</evidence>
<name>U4KIQ2_9VIBR</name>
<reference evidence="2 3" key="1">
    <citation type="journal article" date="2013" name="ISME J.">
        <title>Comparative genomics of pathogenic lineages of Vibrio nigripulchritudo identifies virulence-associated traits.</title>
        <authorList>
            <person name="Goudenege D."/>
            <person name="Labreuche Y."/>
            <person name="Krin E."/>
            <person name="Ansquer D."/>
            <person name="Mangenot S."/>
            <person name="Calteau A."/>
            <person name="Medigue C."/>
            <person name="Mazel D."/>
            <person name="Polz M.F."/>
            <person name="Le Roux F."/>
        </authorList>
    </citation>
    <scope>NUCLEOTIDE SEQUENCE [LARGE SCALE GENOMIC DNA]</scope>
    <source>
        <strain evidence="3">SnF1</strain>
    </source>
</reference>
<organism evidence="2 3">
    <name type="scientific">Vibrio nigripulchritudo</name>
    <dbReference type="NCBI Taxonomy" id="28173"/>
    <lineage>
        <taxon>Bacteria</taxon>
        <taxon>Pseudomonadati</taxon>
        <taxon>Pseudomonadota</taxon>
        <taxon>Gammaproteobacteria</taxon>
        <taxon>Vibrionales</taxon>
        <taxon>Vibrionaceae</taxon>
        <taxon>Vibrio</taxon>
    </lineage>
</organism>
<protein>
    <submittedName>
        <fullName evidence="2">Uncharacterized protein</fullName>
    </submittedName>
</protein>